<reference evidence="1 2" key="1">
    <citation type="journal article" date="2016" name="ISME J.">
        <title>Global occurrence and heterogeneity of the Roseobacter-clade species Ruegeria mobilis.</title>
        <authorList>
            <person name="Sonnenschein E."/>
            <person name="Gram L."/>
        </authorList>
    </citation>
    <scope>NUCLEOTIDE SEQUENCE [LARGE SCALE GENOMIC DNA]</scope>
    <source>
        <strain evidence="1 2">F1926</strain>
    </source>
</reference>
<dbReference type="InterPro" id="IPR036291">
    <property type="entry name" value="NAD(P)-bd_dom_sf"/>
</dbReference>
<dbReference type="PANTHER" id="PTHR43544">
    <property type="entry name" value="SHORT-CHAIN DEHYDROGENASE/REDUCTASE"/>
    <property type="match status" value="1"/>
</dbReference>
<sequence length="246" mass="26153">MMDPRNVVIFGASGGIGRALVEAYAGKAAVESVHAVSRGGNAAFAVDPSAEDKISQHRADITSESDLEALAAQVGTPDMVILATGILTDPDTGLTPEKSYRQQEMAAFEQVFRINTFGPALVAKHFLGRMPREGRCVFAALAARVGSISDNGLGGWHAYRASKAALCMLMRNYAIEIARKNRDAICVCLHPGTVDTALSAPFQSNVPDGKLFTPEYCAQCLMSVIAGLKPHDSGKQFDWAGKEVPA</sequence>
<dbReference type="Gene3D" id="3.40.50.720">
    <property type="entry name" value="NAD(P)-binding Rossmann-like Domain"/>
    <property type="match status" value="1"/>
</dbReference>
<evidence type="ECO:0000313" key="2">
    <source>
        <dbReference type="Proteomes" id="UP000013243"/>
    </source>
</evidence>
<evidence type="ECO:0000313" key="1">
    <source>
        <dbReference type="EMBL" id="ANP39488.1"/>
    </source>
</evidence>
<dbReference type="GeneID" id="28248527"/>
<dbReference type="RefSeq" id="WP_040643002.1">
    <property type="nucleotide sequence ID" value="NZ_CP015230.1"/>
</dbReference>
<protein>
    <submittedName>
        <fullName evidence="1">C-factor</fullName>
    </submittedName>
</protein>
<proteinExistence type="predicted"/>
<dbReference type="Pfam" id="PF00106">
    <property type="entry name" value="adh_short"/>
    <property type="match status" value="1"/>
</dbReference>
<dbReference type="STRING" id="1265309.K529_001805"/>
<dbReference type="PRINTS" id="PR00081">
    <property type="entry name" value="GDHRDH"/>
</dbReference>
<dbReference type="Proteomes" id="UP000013243">
    <property type="component" value="Chromosome"/>
</dbReference>
<dbReference type="InterPro" id="IPR002347">
    <property type="entry name" value="SDR_fam"/>
</dbReference>
<dbReference type="GO" id="GO:0016491">
    <property type="term" value="F:oxidoreductase activity"/>
    <property type="evidence" value="ECO:0007669"/>
    <property type="project" value="TreeGrafter"/>
</dbReference>
<dbReference type="SUPFAM" id="SSF51735">
    <property type="entry name" value="NAD(P)-binding Rossmann-fold domains"/>
    <property type="match status" value="1"/>
</dbReference>
<name>A0A1B0ZZ10_9RHOB</name>
<gene>
    <name evidence="1" type="ORF">K529_001805</name>
</gene>
<dbReference type="AlphaFoldDB" id="A0A1B0ZZ10"/>
<accession>A0A1B0ZZ10</accession>
<dbReference type="KEGG" id="rmb:K529_001805"/>
<dbReference type="InterPro" id="IPR051468">
    <property type="entry name" value="Fungal_SecMetab_SDRs"/>
</dbReference>
<dbReference type="EMBL" id="CP015230">
    <property type="protein sequence ID" value="ANP39488.1"/>
    <property type="molecule type" value="Genomic_DNA"/>
</dbReference>
<dbReference type="PANTHER" id="PTHR43544:SF12">
    <property type="entry name" value="NAD(P)-BINDING ROSSMANN-FOLD SUPERFAMILY PROTEIN"/>
    <property type="match status" value="1"/>
</dbReference>
<dbReference type="GO" id="GO:0005737">
    <property type="term" value="C:cytoplasm"/>
    <property type="evidence" value="ECO:0007669"/>
    <property type="project" value="TreeGrafter"/>
</dbReference>
<organism evidence="1 2">
    <name type="scientific">Tritonibacter mobilis F1926</name>
    <dbReference type="NCBI Taxonomy" id="1265309"/>
    <lineage>
        <taxon>Bacteria</taxon>
        <taxon>Pseudomonadati</taxon>
        <taxon>Pseudomonadota</taxon>
        <taxon>Alphaproteobacteria</taxon>
        <taxon>Rhodobacterales</taxon>
        <taxon>Paracoccaceae</taxon>
        <taxon>Tritonibacter</taxon>
    </lineage>
</organism>
<dbReference type="OrthoDB" id="9785826at2"/>